<accession>A0A8S5N1C3</accession>
<evidence type="ECO:0000313" key="1">
    <source>
        <dbReference type="EMBL" id="DAD88409.1"/>
    </source>
</evidence>
<name>A0A8S5N1C3_9CAUD</name>
<sequence>MLTTYTHPPMPKITALPTRVTYPPHLCNLTHATIHIMRCLVIALALYTQLTRLSHTNQGHKVLPLSHPKTIDIHSLRGINCQSRRSHLANNQVTNDTPPSY</sequence>
<reference evidence="1" key="1">
    <citation type="journal article" date="2021" name="Proc. Natl. Acad. Sci. U.S.A.">
        <title>A Catalog of Tens of Thousands of Viruses from Human Metagenomes Reveals Hidden Associations with Chronic Diseases.</title>
        <authorList>
            <person name="Tisza M.J."/>
            <person name="Buck C.B."/>
        </authorList>
    </citation>
    <scope>NUCLEOTIDE SEQUENCE</scope>
    <source>
        <strain evidence="1">CtLfk13</strain>
    </source>
</reference>
<proteinExistence type="predicted"/>
<dbReference type="EMBL" id="BK015040">
    <property type="protein sequence ID" value="DAD88409.1"/>
    <property type="molecule type" value="Genomic_DNA"/>
</dbReference>
<protein>
    <submittedName>
        <fullName evidence="1">Uncharacterized protein</fullName>
    </submittedName>
</protein>
<organism evidence="1">
    <name type="scientific">Siphoviridae sp. ctLfk13</name>
    <dbReference type="NCBI Taxonomy" id="2826251"/>
    <lineage>
        <taxon>Viruses</taxon>
        <taxon>Duplodnaviria</taxon>
        <taxon>Heunggongvirae</taxon>
        <taxon>Uroviricota</taxon>
        <taxon>Caudoviricetes</taxon>
    </lineage>
</organism>